<geneLocation type="plasmid" evidence="3">
    <name>unnamed</name>
</geneLocation>
<organism evidence="3 4">
    <name type="scientific">Acinetobacter sedimenti</name>
    <dbReference type="NCBI Taxonomy" id="2919922"/>
    <lineage>
        <taxon>Bacteria</taxon>
        <taxon>Pseudomonadati</taxon>
        <taxon>Pseudomonadota</taxon>
        <taxon>Gammaproteobacteria</taxon>
        <taxon>Moraxellales</taxon>
        <taxon>Moraxellaceae</taxon>
        <taxon>Acinetobacter</taxon>
    </lineage>
</organism>
<dbReference type="InterPro" id="IPR018060">
    <property type="entry name" value="HTH_AraC"/>
</dbReference>
<dbReference type="AlphaFoldDB" id="A0A9X1WYJ4"/>
<dbReference type="Gene3D" id="1.10.10.60">
    <property type="entry name" value="Homeodomain-like"/>
    <property type="match status" value="1"/>
</dbReference>
<dbReference type="PANTHER" id="PTHR47894:SF1">
    <property type="entry name" value="HTH-TYPE TRANSCRIPTIONAL REGULATOR VQSM"/>
    <property type="match status" value="1"/>
</dbReference>
<keyword evidence="3" id="KW-0614">Plasmid</keyword>
<dbReference type="PANTHER" id="PTHR47894">
    <property type="entry name" value="HTH-TYPE TRANSCRIPTIONAL REGULATOR GADX"/>
    <property type="match status" value="1"/>
</dbReference>
<evidence type="ECO:0000256" key="1">
    <source>
        <dbReference type="ARBA" id="ARBA00023125"/>
    </source>
</evidence>
<name>A0A9X1WYJ4_9GAMM</name>
<dbReference type="GO" id="GO:0005829">
    <property type="term" value="C:cytosol"/>
    <property type="evidence" value="ECO:0007669"/>
    <property type="project" value="TreeGrafter"/>
</dbReference>
<keyword evidence="4" id="KW-1185">Reference proteome</keyword>
<evidence type="ECO:0000313" key="4">
    <source>
        <dbReference type="Proteomes" id="UP001139701"/>
    </source>
</evidence>
<dbReference type="GO" id="GO:0003700">
    <property type="term" value="F:DNA-binding transcription factor activity"/>
    <property type="evidence" value="ECO:0007669"/>
    <property type="project" value="InterPro"/>
</dbReference>
<keyword evidence="1" id="KW-0238">DNA-binding</keyword>
<evidence type="ECO:0000313" key="3">
    <source>
        <dbReference type="EMBL" id="MCJ8147479.1"/>
    </source>
</evidence>
<dbReference type="GO" id="GO:0000976">
    <property type="term" value="F:transcription cis-regulatory region binding"/>
    <property type="evidence" value="ECO:0007669"/>
    <property type="project" value="TreeGrafter"/>
</dbReference>
<dbReference type="RefSeq" id="WP_241573762.1">
    <property type="nucleotide sequence ID" value="NZ_JAKUML010000025.1"/>
</dbReference>
<comment type="caution">
    <text evidence="3">The sequence shown here is derived from an EMBL/GenBank/DDBJ whole genome shotgun (WGS) entry which is preliminary data.</text>
</comment>
<feature type="domain" description="HTH araC/xylS-type" evidence="2">
    <location>
        <begin position="237"/>
        <end position="329"/>
    </location>
</feature>
<protein>
    <submittedName>
        <fullName evidence="3">AraC family transcriptional regulator</fullName>
    </submittedName>
</protein>
<proteinExistence type="predicted"/>
<gene>
    <name evidence="3" type="ORF">MKI79_11415</name>
</gene>
<sequence>MSYQNDQLILPTYLAPALLIDLAEQYGVNPNIILKGTPVFLESLITENHAVSLEQLIQMIRNMHESIAHPEVQFLFGQRYIETLTHPALYAIAYSQNIKEAVQRYVEFHIFLTPWCIPVAFYSEKKIILFWLNNQEIHANYLAISAMTALRSILLNSMQEELNITYSFVGAEPNFIEQFWEHLGEDIKFNNLVNAMHIDICESQQKQSYQTSAMRQAYYRQAKLVQQQLGLELSFLQKVFNFLIRNIHQVPNLEECAEYFQMSIASFKRRLHKNHTSYQQLLDQARLFTSIQLKELHHYSDERIANYLNINDIHNFKRAFKRWSSLVTS</sequence>
<accession>A0A9X1WYJ4</accession>
<dbReference type="PROSITE" id="PS01124">
    <property type="entry name" value="HTH_ARAC_FAMILY_2"/>
    <property type="match status" value="1"/>
</dbReference>
<dbReference type="Proteomes" id="UP001139701">
    <property type="component" value="Unassembled WGS sequence"/>
</dbReference>
<dbReference type="EMBL" id="JAKUML010000025">
    <property type="protein sequence ID" value="MCJ8147479.1"/>
    <property type="molecule type" value="Genomic_DNA"/>
</dbReference>
<reference evidence="3" key="1">
    <citation type="submission" date="2022-02" db="EMBL/GenBank/DDBJ databases">
        <title>Acinetobacter A3.8 sp. nov., isolated from Sediment (Zhairuo Island).</title>
        <authorList>
            <person name="Zheng K."/>
        </authorList>
    </citation>
    <scope>NUCLEOTIDE SEQUENCE</scope>
    <source>
        <strain evidence="3">A3.8</strain>
        <plasmid evidence="3">unnamed</plasmid>
    </source>
</reference>
<evidence type="ECO:0000259" key="2">
    <source>
        <dbReference type="PROSITE" id="PS01124"/>
    </source>
</evidence>